<dbReference type="AlphaFoldDB" id="A0A4Y4DU16"/>
<protein>
    <recommendedName>
        <fullName evidence="5">Anti-sigma-K factor RskA</fullName>
    </recommendedName>
</protein>
<keyword evidence="2" id="KW-1133">Transmembrane helix</keyword>
<proteinExistence type="predicted"/>
<reference evidence="3 4" key="1">
    <citation type="submission" date="2019-06" db="EMBL/GenBank/DDBJ databases">
        <title>Whole genome shotgun sequence of Glutamicibacter uratoxydans NBRC 15515.</title>
        <authorList>
            <person name="Hosoyama A."/>
            <person name="Uohara A."/>
            <person name="Ohji S."/>
            <person name="Ichikawa N."/>
        </authorList>
    </citation>
    <scope>NUCLEOTIDE SEQUENCE [LARGE SCALE GENOMIC DNA]</scope>
    <source>
        <strain evidence="3 4">NBRC 15515</strain>
    </source>
</reference>
<dbReference type="Proteomes" id="UP000316612">
    <property type="component" value="Unassembled WGS sequence"/>
</dbReference>
<keyword evidence="4" id="KW-1185">Reference proteome</keyword>
<name>A0A4Y4DU16_GLUUR</name>
<comment type="caution">
    <text evidence="3">The sequence shown here is derived from an EMBL/GenBank/DDBJ whole genome shotgun (WGS) entry which is preliminary data.</text>
</comment>
<feature type="region of interest" description="Disordered" evidence="1">
    <location>
        <begin position="176"/>
        <end position="210"/>
    </location>
</feature>
<evidence type="ECO:0000313" key="3">
    <source>
        <dbReference type="EMBL" id="GED07095.1"/>
    </source>
</evidence>
<dbReference type="RefSeq" id="WP_141365833.1">
    <property type="nucleotide sequence ID" value="NZ_BAAAJL010000010.1"/>
</dbReference>
<keyword evidence="2" id="KW-0472">Membrane</keyword>
<dbReference type="EMBL" id="BJNY01000015">
    <property type="protein sequence ID" value="GED07095.1"/>
    <property type="molecule type" value="Genomic_DNA"/>
</dbReference>
<evidence type="ECO:0000256" key="1">
    <source>
        <dbReference type="SAM" id="MobiDB-lite"/>
    </source>
</evidence>
<dbReference type="OrthoDB" id="4934544at2"/>
<feature type="transmembrane region" description="Helical" evidence="2">
    <location>
        <begin position="60"/>
        <end position="81"/>
    </location>
</feature>
<gene>
    <name evidence="3" type="ORF">AUR04nite_26270</name>
</gene>
<evidence type="ECO:0008006" key="5">
    <source>
        <dbReference type="Google" id="ProtNLM"/>
    </source>
</evidence>
<evidence type="ECO:0000313" key="4">
    <source>
        <dbReference type="Proteomes" id="UP000316612"/>
    </source>
</evidence>
<evidence type="ECO:0000256" key="2">
    <source>
        <dbReference type="SAM" id="Phobius"/>
    </source>
</evidence>
<accession>A0A4Y4DU16</accession>
<sequence>MPAKLQVLNYAHDNSGVTKTMNGSESQHREDPQDENLGLDLVSQVSSTSRAESASKPKRWIFGIIGAVIVVVLALVGFTLLNSGNKASIASGAVDAVTQTVALQHGGEAVLSTSKANNAIGVKITGLPPLDDSQEYVVWAVHEETGASVVASSSGEDIDDGVTPADDVLAIHITIEDTPVPQAPSEDTEASVDLPLKPKADQQDQAKGQG</sequence>
<keyword evidence="2" id="KW-0812">Transmembrane</keyword>
<organism evidence="3 4">
    <name type="scientific">Glutamicibacter uratoxydans</name>
    <name type="common">Arthrobacter uratoxydans</name>
    <dbReference type="NCBI Taxonomy" id="43667"/>
    <lineage>
        <taxon>Bacteria</taxon>
        <taxon>Bacillati</taxon>
        <taxon>Actinomycetota</taxon>
        <taxon>Actinomycetes</taxon>
        <taxon>Micrococcales</taxon>
        <taxon>Micrococcaceae</taxon>
        <taxon>Glutamicibacter</taxon>
    </lineage>
</organism>